<dbReference type="GO" id="GO:0005385">
    <property type="term" value="F:zinc ion transmembrane transporter activity"/>
    <property type="evidence" value="ECO:0007669"/>
    <property type="project" value="InterPro"/>
</dbReference>
<keyword evidence="4 9" id="KW-0812">Transmembrane</keyword>
<dbReference type="SUPFAM" id="SSF161111">
    <property type="entry name" value="Cation efflux protein transmembrane domain-like"/>
    <property type="match status" value="1"/>
</dbReference>
<dbReference type="PANTHER" id="PTHR45755:SF4">
    <property type="entry name" value="ZINC TRANSPORTER 7"/>
    <property type="match status" value="1"/>
</dbReference>
<gene>
    <name evidence="11" type="ORF">PM001_LOCUS1052</name>
</gene>
<dbReference type="AlphaFoldDB" id="A0AAV1T3H1"/>
<evidence type="ECO:0000256" key="4">
    <source>
        <dbReference type="ARBA" id="ARBA00022692"/>
    </source>
</evidence>
<evidence type="ECO:0000259" key="10">
    <source>
        <dbReference type="Pfam" id="PF01545"/>
    </source>
</evidence>
<dbReference type="PANTHER" id="PTHR45755">
    <property type="match status" value="1"/>
</dbReference>
<feature type="compositionally biased region" description="Basic and acidic residues" evidence="8">
    <location>
        <begin position="757"/>
        <end position="778"/>
    </location>
</feature>
<feature type="transmembrane region" description="Helical" evidence="9">
    <location>
        <begin position="63"/>
        <end position="81"/>
    </location>
</feature>
<evidence type="ECO:0000313" key="12">
    <source>
        <dbReference type="Proteomes" id="UP001162060"/>
    </source>
</evidence>
<sequence>MLICPHYAHIVLAGEAGSEQIRAVSHRHLRITRVSGAEKAFDVCFCFINPLAMDLLDSGSRGGATLATALASCSLLLLLLLRSFLLHTPHDFSALAQLLLLQLGVQAVVVAAVSSRNSRRLRVEPQRATLDAVHRLASLFLTVQALRHFGVLFAFLVQHVDLLLLQLERWHATGDKESALLLLIGYLLVAGIHSDAYGTLLHTLTLLGAALGLRVAVQSLSISSAPHAQDDASPQTLLSVTMAMSVAAVLALLTPVESDADRVQQLMNDRVSGDAGSSMTTWTAVSLMGATASHFAGRYVEQKLTLLSSIHQAKAQLVCTSTGIVLAIGVALGQQQWLHAALSVMACSLILFVFVREWHRAGASFGDGGGHNGDDSEAGLDTYRPSPGCSSKEGVLAGASHVIGVLWSRRASRQMLLFLSVNVAFMFVELGVGLYTNSLGLMGDAGHMLFDNGALTIGLVASYIGQLPPDAKFTYGYGRVEVLSGFLNSLLLLVVSFHLLTEAASRFMDPPEVTTDHLLLTSTVGLFVNLVGLFFFHDHVHGNCHSHGGDSTHGGGCGIGHGHSHGGDHHQAHSGHASEGGHDSGNSNSNMYGVYLHVLADTMGSVGVIISSVLIEMFGWHVADSASSALISLLILGSTLPLLQNTALQLLQGAPQELKSNVDAALLDVQTMVPGVERIARWNIWHHAGSMSVATLHLEVASSADEQHVLQHTRDIFRRHARLDEFLTVQVSKPQVTRTMGAERNGSERSQFTNGYDGDHAYSRHHDHGHSHGYDNDHSHRHSYGHSHGHSHSHDQAHDPGHGHRHGDGPSADAHSAFSVHHQHAQPVANAMDMHKNPARDDSCNVILPKRASKNPGMPSCGHGFESDPTSARPAPFASYFVDHQQHH</sequence>
<feature type="region of interest" description="Disordered" evidence="8">
    <location>
        <begin position="854"/>
        <end position="873"/>
    </location>
</feature>
<keyword evidence="5 9" id="KW-1133">Transmembrane helix</keyword>
<feature type="transmembrane region" description="Helical" evidence="9">
    <location>
        <begin position="594"/>
        <end position="620"/>
    </location>
</feature>
<feature type="domain" description="Cation efflux protein transmembrane" evidence="10">
    <location>
        <begin position="416"/>
        <end position="651"/>
    </location>
</feature>
<feature type="transmembrane region" description="Helical" evidence="9">
    <location>
        <begin position="338"/>
        <end position="355"/>
    </location>
</feature>
<evidence type="ECO:0000256" key="8">
    <source>
        <dbReference type="SAM" id="MobiDB-lite"/>
    </source>
</evidence>
<reference evidence="11" key="1">
    <citation type="submission" date="2024-01" db="EMBL/GenBank/DDBJ databases">
        <authorList>
            <person name="Webb A."/>
        </authorList>
    </citation>
    <scope>NUCLEOTIDE SEQUENCE</scope>
    <source>
        <strain evidence="11">Pm1</strain>
    </source>
</reference>
<dbReference type="InterPro" id="IPR002524">
    <property type="entry name" value="Cation_efflux"/>
</dbReference>
<protein>
    <recommendedName>
        <fullName evidence="10">Cation efflux protein transmembrane domain-containing protein</fullName>
    </recommendedName>
</protein>
<organism evidence="11 12">
    <name type="scientific">Peronospora matthiolae</name>
    <dbReference type="NCBI Taxonomy" id="2874970"/>
    <lineage>
        <taxon>Eukaryota</taxon>
        <taxon>Sar</taxon>
        <taxon>Stramenopiles</taxon>
        <taxon>Oomycota</taxon>
        <taxon>Peronosporomycetes</taxon>
        <taxon>Peronosporales</taxon>
        <taxon>Peronosporaceae</taxon>
        <taxon>Peronospora</taxon>
    </lineage>
</organism>
<feature type="transmembrane region" description="Helical" evidence="9">
    <location>
        <begin position="276"/>
        <end position="295"/>
    </location>
</feature>
<dbReference type="NCBIfam" id="TIGR01297">
    <property type="entry name" value="CDF"/>
    <property type="match status" value="1"/>
</dbReference>
<evidence type="ECO:0000256" key="6">
    <source>
        <dbReference type="ARBA" id="ARBA00023065"/>
    </source>
</evidence>
<feature type="transmembrane region" description="Helical" evidence="9">
    <location>
        <begin position="477"/>
        <end position="497"/>
    </location>
</feature>
<evidence type="ECO:0000256" key="2">
    <source>
        <dbReference type="ARBA" id="ARBA00008873"/>
    </source>
</evidence>
<feature type="transmembrane region" description="Helical" evidence="9">
    <location>
        <begin position="416"/>
        <end position="436"/>
    </location>
</feature>
<feature type="transmembrane region" description="Helical" evidence="9">
    <location>
        <begin position="448"/>
        <end position="465"/>
    </location>
</feature>
<keyword evidence="7 9" id="KW-0472">Membrane</keyword>
<feature type="transmembrane region" description="Helical" evidence="9">
    <location>
        <begin position="517"/>
        <end position="536"/>
    </location>
</feature>
<dbReference type="GO" id="GO:0006882">
    <property type="term" value="P:intracellular zinc ion homeostasis"/>
    <property type="evidence" value="ECO:0007669"/>
    <property type="project" value="InterPro"/>
</dbReference>
<feature type="transmembrane region" description="Helical" evidence="9">
    <location>
        <begin position="93"/>
        <end position="113"/>
    </location>
</feature>
<feature type="compositionally biased region" description="Basic residues" evidence="8">
    <location>
        <begin position="779"/>
        <end position="791"/>
    </location>
</feature>
<accession>A0AAV1T3H1</accession>
<comment type="similarity">
    <text evidence="2">Belongs to the cation diffusion facilitator (CDF) transporter (TC 2.A.4) family. SLC30A subfamily.</text>
</comment>
<feature type="compositionally biased region" description="Basic and acidic residues" evidence="8">
    <location>
        <begin position="792"/>
        <end position="808"/>
    </location>
</feature>
<comment type="caution">
    <text evidence="11">The sequence shown here is derived from an EMBL/GenBank/DDBJ whole genome shotgun (WGS) entry which is preliminary data.</text>
</comment>
<dbReference type="Pfam" id="PF01545">
    <property type="entry name" value="Cation_efflux"/>
    <property type="match status" value="1"/>
</dbReference>
<evidence type="ECO:0000256" key="5">
    <source>
        <dbReference type="ARBA" id="ARBA00022989"/>
    </source>
</evidence>
<keyword evidence="6" id="KW-0406">Ion transport</keyword>
<dbReference type="Proteomes" id="UP001162060">
    <property type="component" value="Unassembled WGS sequence"/>
</dbReference>
<feature type="region of interest" description="Disordered" evidence="8">
    <location>
        <begin position="736"/>
        <end position="824"/>
    </location>
</feature>
<dbReference type="Gene3D" id="1.20.1510.10">
    <property type="entry name" value="Cation efflux protein transmembrane domain"/>
    <property type="match status" value="1"/>
</dbReference>
<evidence type="ECO:0000256" key="7">
    <source>
        <dbReference type="ARBA" id="ARBA00023136"/>
    </source>
</evidence>
<evidence type="ECO:0000256" key="3">
    <source>
        <dbReference type="ARBA" id="ARBA00022448"/>
    </source>
</evidence>
<feature type="transmembrane region" description="Helical" evidence="9">
    <location>
        <begin position="237"/>
        <end position="256"/>
    </location>
</feature>
<dbReference type="InterPro" id="IPR027469">
    <property type="entry name" value="Cation_efflux_TMD_sf"/>
</dbReference>
<evidence type="ECO:0000256" key="1">
    <source>
        <dbReference type="ARBA" id="ARBA00004141"/>
    </source>
</evidence>
<dbReference type="InterPro" id="IPR058533">
    <property type="entry name" value="Cation_efflux_TM"/>
</dbReference>
<proteinExistence type="inferred from homology"/>
<feature type="region of interest" description="Disordered" evidence="8">
    <location>
        <begin position="555"/>
        <end position="583"/>
    </location>
</feature>
<dbReference type="EMBL" id="CAKLBY020000004">
    <property type="protein sequence ID" value="CAK7895471.1"/>
    <property type="molecule type" value="Genomic_DNA"/>
</dbReference>
<evidence type="ECO:0000256" key="9">
    <source>
        <dbReference type="SAM" id="Phobius"/>
    </source>
</evidence>
<dbReference type="InterPro" id="IPR045316">
    <property type="entry name" value="Msc2-like"/>
</dbReference>
<comment type="subcellular location">
    <subcellularLocation>
        <location evidence="1">Membrane</location>
        <topology evidence="1">Multi-pass membrane protein</topology>
    </subcellularLocation>
</comment>
<name>A0AAV1T3H1_9STRA</name>
<feature type="transmembrane region" description="Helical" evidence="9">
    <location>
        <begin position="178"/>
        <end position="194"/>
    </location>
</feature>
<dbReference type="GO" id="GO:0016020">
    <property type="term" value="C:membrane"/>
    <property type="evidence" value="ECO:0007669"/>
    <property type="project" value="UniProtKB-SubCell"/>
</dbReference>
<evidence type="ECO:0000313" key="11">
    <source>
        <dbReference type="EMBL" id="CAK7895471.1"/>
    </source>
</evidence>
<keyword evidence="3" id="KW-0813">Transport</keyword>
<dbReference type="GO" id="GO:0005794">
    <property type="term" value="C:Golgi apparatus"/>
    <property type="evidence" value="ECO:0007669"/>
    <property type="project" value="TreeGrafter"/>
</dbReference>